<name>A0ABU4S4X5_9GAMM</name>
<keyword evidence="5" id="KW-0804">Transcription</keyword>
<protein>
    <recommendedName>
        <fullName evidence="2">Toxin CcdB</fullName>
    </recommendedName>
    <alternativeName>
        <fullName evidence="7">Cytotoxic protein CcdB</fullName>
    </alternativeName>
    <alternativeName>
        <fullName evidence="6">Protein LetD</fullName>
    </alternativeName>
</protein>
<reference evidence="8 9" key="1">
    <citation type="submission" date="2023-11" db="EMBL/GenBank/DDBJ databases">
        <title>Gilvimarinus fulvus sp. nov., isolated from the surface of Kelp.</title>
        <authorList>
            <person name="Sun Y.Y."/>
            <person name="Gong Y."/>
            <person name="Du Z.J."/>
        </authorList>
    </citation>
    <scope>NUCLEOTIDE SEQUENCE [LARGE SCALE GENOMIC DNA]</scope>
    <source>
        <strain evidence="8 9">SDUM040013</strain>
    </source>
</reference>
<keyword evidence="9" id="KW-1185">Reference proteome</keyword>
<dbReference type="Proteomes" id="UP001273505">
    <property type="component" value="Unassembled WGS sequence"/>
</dbReference>
<evidence type="ECO:0000256" key="4">
    <source>
        <dbReference type="ARBA" id="ARBA00023015"/>
    </source>
</evidence>
<evidence type="ECO:0000256" key="3">
    <source>
        <dbReference type="ARBA" id="ARBA00022491"/>
    </source>
</evidence>
<comment type="similarity">
    <text evidence="1">Belongs to the CcdB toxin family.</text>
</comment>
<evidence type="ECO:0000256" key="5">
    <source>
        <dbReference type="ARBA" id="ARBA00023163"/>
    </source>
</evidence>
<comment type="caution">
    <text evidence="8">The sequence shown here is derived from an EMBL/GenBank/DDBJ whole genome shotgun (WGS) entry which is preliminary data.</text>
</comment>
<sequence>MAQFDVYPNSSKTTKKYLPYLLDIQNPFLSDLSSRIVIPLGLKTAFKNEALDRLTPEVSFEDTQLLILTPQLSSVPASILNNPIGTLSHFRREIIGSLDFAISGI</sequence>
<keyword evidence="4" id="KW-0805">Transcription regulation</keyword>
<dbReference type="InterPro" id="IPR011067">
    <property type="entry name" value="Plasmid_toxin/cell-grow_inhib"/>
</dbReference>
<dbReference type="InterPro" id="IPR002712">
    <property type="entry name" value="CcdB"/>
</dbReference>
<evidence type="ECO:0000313" key="8">
    <source>
        <dbReference type="EMBL" id="MDX6850953.1"/>
    </source>
</evidence>
<keyword evidence="3" id="KW-0678">Repressor</keyword>
<dbReference type="RefSeq" id="WP_302721599.1">
    <property type="nucleotide sequence ID" value="NZ_JAULRU010000344.1"/>
</dbReference>
<accession>A0ABU4S4X5</accession>
<dbReference type="Gene3D" id="2.30.30.110">
    <property type="match status" value="1"/>
</dbReference>
<evidence type="ECO:0000256" key="6">
    <source>
        <dbReference type="ARBA" id="ARBA00029628"/>
    </source>
</evidence>
<evidence type="ECO:0000256" key="7">
    <source>
        <dbReference type="ARBA" id="ARBA00033135"/>
    </source>
</evidence>
<evidence type="ECO:0000313" key="9">
    <source>
        <dbReference type="Proteomes" id="UP001273505"/>
    </source>
</evidence>
<proteinExistence type="inferred from homology"/>
<evidence type="ECO:0000256" key="1">
    <source>
        <dbReference type="ARBA" id="ARBA00005230"/>
    </source>
</evidence>
<organism evidence="8 9">
    <name type="scientific">Gilvimarinus gilvus</name>
    <dbReference type="NCBI Taxonomy" id="3058038"/>
    <lineage>
        <taxon>Bacteria</taxon>
        <taxon>Pseudomonadati</taxon>
        <taxon>Pseudomonadota</taxon>
        <taxon>Gammaproteobacteria</taxon>
        <taxon>Cellvibrionales</taxon>
        <taxon>Cellvibrionaceae</taxon>
        <taxon>Gilvimarinus</taxon>
    </lineage>
</organism>
<dbReference type="EMBL" id="JAXAFO010000035">
    <property type="protein sequence ID" value="MDX6850953.1"/>
    <property type="molecule type" value="Genomic_DNA"/>
</dbReference>
<dbReference type="SUPFAM" id="SSF50118">
    <property type="entry name" value="Cell growth inhibitor/plasmid maintenance toxic component"/>
    <property type="match status" value="1"/>
</dbReference>
<gene>
    <name evidence="8" type="ORF">SCD92_16375</name>
</gene>
<evidence type="ECO:0000256" key="2">
    <source>
        <dbReference type="ARBA" id="ARBA00015075"/>
    </source>
</evidence>
<dbReference type="Pfam" id="PF01845">
    <property type="entry name" value="CcdB"/>
    <property type="match status" value="1"/>
</dbReference>